<organism evidence="4 5">
    <name type="scientific">Candidatus Desulfatifera sulfidica</name>
    <dbReference type="NCBI Taxonomy" id="2841691"/>
    <lineage>
        <taxon>Bacteria</taxon>
        <taxon>Pseudomonadati</taxon>
        <taxon>Thermodesulfobacteriota</taxon>
        <taxon>Desulfobulbia</taxon>
        <taxon>Desulfobulbales</taxon>
        <taxon>Desulfobulbaceae</taxon>
        <taxon>Candidatus Desulfatifera</taxon>
    </lineage>
</organism>
<evidence type="ECO:0000259" key="3">
    <source>
        <dbReference type="PROSITE" id="PS01031"/>
    </source>
</evidence>
<dbReference type="Pfam" id="PF00011">
    <property type="entry name" value="HSP20"/>
    <property type="match status" value="1"/>
</dbReference>
<dbReference type="CDD" id="cd06464">
    <property type="entry name" value="ACD_sHsps-like"/>
    <property type="match status" value="1"/>
</dbReference>
<gene>
    <name evidence="4" type="ORF">H8E79_02385</name>
</gene>
<evidence type="ECO:0000313" key="5">
    <source>
        <dbReference type="Proteomes" id="UP000599024"/>
    </source>
</evidence>
<dbReference type="AlphaFoldDB" id="A0A8J6TBR0"/>
<dbReference type="InterPro" id="IPR002068">
    <property type="entry name" value="A-crystallin/Hsp20_dom"/>
</dbReference>
<sequence length="160" mass="18751">MEKKKDQLIRQEKGRALSPFQEMDRYFDEFFHHPFALFRHPRWGRPPLFSETDELLPVADVFEEKNEVIIKLEIPGIDKKDIDITIHAGSLIISGEKKQEETVEEKNYHRTECSYGSFRRQFALPEDVDGDQAKASFKNGILEIRMPRSETAQKKQITID</sequence>
<dbReference type="PANTHER" id="PTHR11527">
    <property type="entry name" value="HEAT-SHOCK PROTEIN 20 FAMILY MEMBER"/>
    <property type="match status" value="1"/>
</dbReference>
<accession>A0A8J6TBR0</accession>
<dbReference type="Gene3D" id="2.60.40.790">
    <property type="match status" value="1"/>
</dbReference>
<evidence type="ECO:0000256" key="1">
    <source>
        <dbReference type="PROSITE-ProRule" id="PRU00285"/>
    </source>
</evidence>
<evidence type="ECO:0000256" key="2">
    <source>
        <dbReference type="RuleBase" id="RU003616"/>
    </source>
</evidence>
<dbReference type="EMBL" id="JACNLK010000026">
    <property type="protein sequence ID" value="MBC8208000.1"/>
    <property type="molecule type" value="Genomic_DNA"/>
</dbReference>
<name>A0A8J6TBR0_9BACT</name>
<comment type="similarity">
    <text evidence="1 2">Belongs to the small heat shock protein (HSP20) family.</text>
</comment>
<proteinExistence type="inferred from homology"/>
<reference evidence="4 5" key="1">
    <citation type="submission" date="2020-08" db="EMBL/GenBank/DDBJ databases">
        <title>Bridging the membrane lipid divide: bacteria of the FCB group superphylum have the potential to synthesize archaeal ether lipids.</title>
        <authorList>
            <person name="Villanueva L."/>
            <person name="Von Meijenfeldt F.A.B."/>
            <person name="Westbye A.B."/>
            <person name="Yadav S."/>
            <person name="Hopmans E.C."/>
            <person name="Dutilh B.E."/>
            <person name="Sinninghe Damste J.S."/>
        </authorList>
    </citation>
    <scope>NUCLEOTIDE SEQUENCE [LARGE SCALE GENOMIC DNA]</scope>
    <source>
        <strain evidence="4">NIOZ-UU81</strain>
    </source>
</reference>
<dbReference type="InterPro" id="IPR008978">
    <property type="entry name" value="HSP20-like_chaperone"/>
</dbReference>
<evidence type="ECO:0000313" key="4">
    <source>
        <dbReference type="EMBL" id="MBC8208000.1"/>
    </source>
</evidence>
<protein>
    <submittedName>
        <fullName evidence="4">Hsp20/alpha crystallin family protein</fullName>
    </submittedName>
</protein>
<dbReference type="InterPro" id="IPR031107">
    <property type="entry name" value="Small_HSP"/>
</dbReference>
<dbReference type="SUPFAM" id="SSF49764">
    <property type="entry name" value="HSP20-like chaperones"/>
    <property type="match status" value="1"/>
</dbReference>
<comment type="caution">
    <text evidence="4">The sequence shown here is derived from an EMBL/GenBank/DDBJ whole genome shotgun (WGS) entry which is preliminary data.</text>
</comment>
<dbReference type="PROSITE" id="PS01031">
    <property type="entry name" value="SHSP"/>
    <property type="match status" value="1"/>
</dbReference>
<dbReference type="Proteomes" id="UP000599024">
    <property type="component" value="Unassembled WGS sequence"/>
</dbReference>
<feature type="domain" description="SHSP" evidence="3">
    <location>
        <begin position="49"/>
        <end position="160"/>
    </location>
</feature>